<dbReference type="EMBL" id="NSIT01000046">
    <property type="protein sequence ID" value="PJE79807.1"/>
    <property type="molecule type" value="Genomic_DNA"/>
</dbReference>
<dbReference type="AlphaFoldDB" id="A0A2H9T9C9"/>
<protein>
    <recommendedName>
        <fullName evidence="2">Transposase IS4-like domain-containing protein</fullName>
    </recommendedName>
</protein>
<sequence>MLKIVSNEAGQIPDFRKKSQHDKIALHDAVMSGLAVMHLKYPSLLAFDQNCVNKPDKLKNLKSMYNVSDVPSDTYLRDLIDPIETRYFRKFFTRLFAFVQRSGRLKQFTYFEEGYLAPIDGTGYFCSGKISCPECCVKKPDSKNPQYYHQLLACCLVKPGKKEVLPLMPEPITKQVDASKNDCEKVALKRLLANLSREHPHLPLVLTFDDLYSDGPTINLVKSFGYSFIMVAKDSTHESLYQAVDELDCADKVVRYEYTDDKGFTHWFRFVNGVPINKSHPDVLVNYLEYIEIDSEGNKKYFNTWVTDIELSTENVHKFMRGARAKWKIENETFNTLKTQGYHLEHNYGHGKQHLASNLACLTFTAFLINQIEQLSCKLFQEALKAKKSKKALWHAIRGLFDWFCIDNWTDVFTAIIEGRSVSLKLLTVDTT</sequence>
<reference evidence="1" key="1">
    <citation type="journal article" date="2017" name="Appl. Environ. Microbiol.">
        <title>Molecular characterization of an Endozoicomonas-like organism causing infection in king scallop Pecten maximus L.</title>
        <authorList>
            <person name="Cano I."/>
            <person name="van Aerle R."/>
            <person name="Ross S."/>
            <person name="Verner-Jeffreys D.W."/>
            <person name="Paley R.K."/>
            <person name="Rimmer G."/>
            <person name="Ryder D."/>
            <person name="Hooper P."/>
            <person name="Stone D."/>
            <person name="Feist S.W."/>
        </authorList>
    </citation>
    <scope>NUCLEOTIDE SEQUENCE</scope>
</reference>
<organism evidence="1">
    <name type="scientific">invertebrate metagenome</name>
    <dbReference type="NCBI Taxonomy" id="1711999"/>
    <lineage>
        <taxon>unclassified sequences</taxon>
        <taxon>metagenomes</taxon>
        <taxon>organismal metagenomes</taxon>
    </lineage>
</organism>
<proteinExistence type="predicted"/>
<evidence type="ECO:0000313" key="1">
    <source>
        <dbReference type="EMBL" id="PJE79807.1"/>
    </source>
</evidence>
<gene>
    <name evidence="1" type="ORF">CI610_01202</name>
</gene>
<evidence type="ECO:0008006" key="2">
    <source>
        <dbReference type="Google" id="ProtNLM"/>
    </source>
</evidence>
<name>A0A2H9T9C9_9ZZZZ</name>
<comment type="caution">
    <text evidence="1">The sequence shown here is derived from an EMBL/GenBank/DDBJ whole genome shotgun (WGS) entry which is preliminary data.</text>
</comment>
<accession>A0A2H9T9C9</accession>